<accession>A0AAV3TZJ2</accession>
<gene>
    <name evidence="4" type="ORF">GCM10025791_11670</name>
</gene>
<evidence type="ECO:0000256" key="3">
    <source>
        <dbReference type="SAM" id="SignalP"/>
    </source>
</evidence>
<sequence>MKIAVIAVLLVSLAACSSVPSQDVSAFEEPSAAAPEEKNRDPWEGFNRSMYRFNDALDRAILKPAAKGYKFVTPDPVEKGVSNVFSNLGEVSTILNSMLQWKWKSAAHSTGRFVVNSTLGIVGILDVAGHVGLEKRPGEDFGQTLATWGVGSGPFLVLPFFGPSTVRDGFGTVVDWYSDPVTYADLHSDTRWAIRGVRLVDQRARLLEVEELMSGDRYSFIRDAYLQNRDYLIKDGQVEDDFGGEQEQFDDIDGFDDIEF</sequence>
<evidence type="ECO:0000256" key="1">
    <source>
        <dbReference type="ARBA" id="ARBA00010634"/>
    </source>
</evidence>
<name>A0AAV3TZJ2_9ALTE</name>
<feature type="chain" id="PRO_5043360287" evidence="3">
    <location>
        <begin position="18"/>
        <end position="260"/>
    </location>
</feature>
<dbReference type="InterPro" id="IPR007428">
    <property type="entry name" value="MlaA"/>
</dbReference>
<evidence type="ECO:0000313" key="5">
    <source>
        <dbReference type="Proteomes" id="UP001409585"/>
    </source>
</evidence>
<dbReference type="PANTHER" id="PTHR30035:SF3">
    <property type="entry name" value="INTERMEMBRANE PHOSPHOLIPID TRANSPORT SYSTEM LIPOPROTEIN MLAA"/>
    <property type="match status" value="1"/>
</dbReference>
<dbReference type="GO" id="GO:0120010">
    <property type="term" value="P:intermembrane phospholipid transfer"/>
    <property type="evidence" value="ECO:0007669"/>
    <property type="project" value="TreeGrafter"/>
</dbReference>
<comment type="caution">
    <text evidence="4">The sequence shown here is derived from an EMBL/GenBank/DDBJ whole genome shotgun (WGS) entry which is preliminary data.</text>
</comment>
<evidence type="ECO:0000256" key="2">
    <source>
        <dbReference type="ARBA" id="ARBA00022729"/>
    </source>
</evidence>
<keyword evidence="5" id="KW-1185">Reference proteome</keyword>
<keyword evidence="2 3" id="KW-0732">Signal</keyword>
<feature type="signal peptide" evidence="3">
    <location>
        <begin position="1"/>
        <end position="17"/>
    </location>
</feature>
<keyword evidence="4" id="KW-0449">Lipoprotein</keyword>
<dbReference type="Proteomes" id="UP001409585">
    <property type="component" value="Unassembled WGS sequence"/>
</dbReference>
<dbReference type="EMBL" id="BAABLX010000007">
    <property type="protein sequence ID" value="GAA4935745.1"/>
    <property type="molecule type" value="Genomic_DNA"/>
</dbReference>
<dbReference type="AlphaFoldDB" id="A0AAV3TZJ2"/>
<evidence type="ECO:0000313" key="4">
    <source>
        <dbReference type="EMBL" id="GAA4935745.1"/>
    </source>
</evidence>
<dbReference type="GO" id="GO:0016020">
    <property type="term" value="C:membrane"/>
    <property type="evidence" value="ECO:0007669"/>
    <property type="project" value="InterPro"/>
</dbReference>
<protein>
    <submittedName>
        <fullName evidence="4">VacJ family lipoprotein</fullName>
    </submittedName>
</protein>
<dbReference type="RefSeq" id="WP_345418487.1">
    <property type="nucleotide sequence ID" value="NZ_AP031496.1"/>
</dbReference>
<dbReference type="Pfam" id="PF04333">
    <property type="entry name" value="MlaA"/>
    <property type="match status" value="1"/>
</dbReference>
<organism evidence="4 5">
    <name type="scientific">Halioxenophilus aromaticivorans</name>
    <dbReference type="NCBI Taxonomy" id="1306992"/>
    <lineage>
        <taxon>Bacteria</taxon>
        <taxon>Pseudomonadati</taxon>
        <taxon>Pseudomonadota</taxon>
        <taxon>Gammaproteobacteria</taxon>
        <taxon>Alteromonadales</taxon>
        <taxon>Alteromonadaceae</taxon>
        <taxon>Halioxenophilus</taxon>
    </lineage>
</organism>
<dbReference type="PANTHER" id="PTHR30035">
    <property type="entry name" value="LIPOPROTEIN VACJ-RELATED"/>
    <property type="match status" value="1"/>
</dbReference>
<proteinExistence type="inferred from homology"/>
<reference evidence="5" key="1">
    <citation type="journal article" date="2019" name="Int. J. Syst. Evol. Microbiol.">
        <title>The Global Catalogue of Microorganisms (GCM) 10K type strain sequencing project: providing services to taxonomists for standard genome sequencing and annotation.</title>
        <authorList>
            <consortium name="The Broad Institute Genomics Platform"/>
            <consortium name="The Broad Institute Genome Sequencing Center for Infectious Disease"/>
            <person name="Wu L."/>
            <person name="Ma J."/>
        </authorList>
    </citation>
    <scope>NUCLEOTIDE SEQUENCE [LARGE SCALE GENOMIC DNA]</scope>
    <source>
        <strain evidence="5">JCM 19134</strain>
    </source>
</reference>
<comment type="similarity">
    <text evidence="1">Belongs to the MlaA family.</text>
</comment>
<dbReference type="PRINTS" id="PR01805">
    <property type="entry name" value="VACJLIPOPROT"/>
</dbReference>
<dbReference type="PROSITE" id="PS51257">
    <property type="entry name" value="PROKAR_LIPOPROTEIN"/>
    <property type="match status" value="1"/>
</dbReference>